<evidence type="ECO:0000313" key="7">
    <source>
        <dbReference type="EMBL" id="SUA53884.1"/>
    </source>
</evidence>
<dbReference type="Gene3D" id="3.30.160.390">
    <property type="entry name" value="Integrase, DNA-binding domain"/>
    <property type="match status" value="1"/>
</dbReference>
<dbReference type="Gene3D" id="1.10.443.10">
    <property type="entry name" value="Intergrase catalytic core"/>
    <property type="match status" value="1"/>
</dbReference>
<keyword evidence="2" id="KW-0229">DNA integration</keyword>
<dbReference type="GO" id="GO:0015074">
    <property type="term" value="P:DNA integration"/>
    <property type="evidence" value="ECO:0007669"/>
    <property type="project" value="UniProtKB-KW"/>
</dbReference>
<evidence type="ECO:0000256" key="1">
    <source>
        <dbReference type="ARBA" id="ARBA00008857"/>
    </source>
</evidence>
<dbReference type="InterPro" id="IPR013762">
    <property type="entry name" value="Integrase-like_cat_sf"/>
</dbReference>
<feature type="domain" description="Integrase DNA-binding" evidence="5">
    <location>
        <begin position="25"/>
        <end position="91"/>
    </location>
</feature>
<dbReference type="InterPro" id="IPR011010">
    <property type="entry name" value="DNA_brk_join_enz"/>
</dbReference>
<dbReference type="PANTHER" id="PTHR30629:SF2">
    <property type="entry name" value="PROPHAGE INTEGRASE INTS-RELATED"/>
    <property type="match status" value="1"/>
</dbReference>
<dbReference type="Pfam" id="PF13356">
    <property type="entry name" value="Arm-DNA-bind_3"/>
    <property type="match status" value="1"/>
</dbReference>
<dbReference type="RefSeq" id="WP_211208961.1">
    <property type="nucleotide sequence ID" value="NZ_UGSB01000001.1"/>
</dbReference>
<dbReference type="Pfam" id="PF22022">
    <property type="entry name" value="Phage_int_M"/>
    <property type="match status" value="1"/>
</dbReference>
<dbReference type="InterPro" id="IPR010998">
    <property type="entry name" value="Integrase_recombinase_N"/>
</dbReference>
<evidence type="ECO:0000256" key="3">
    <source>
        <dbReference type="ARBA" id="ARBA00023125"/>
    </source>
</evidence>
<dbReference type="Proteomes" id="UP000254603">
    <property type="component" value="Unassembled WGS sequence"/>
</dbReference>
<evidence type="ECO:0000313" key="8">
    <source>
        <dbReference type="Proteomes" id="UP000254603"/>
    </source>
</evidence>
<organism evidence="7 8">
    <name type="scientific">Oligella ureolytica</name>
    <dbReference type="NCBI Taxonomy" id="90244"/>
    <lineage>
        <taxon>Bacteria</taxon>
        <taxon>Pseudomonadati</taxon>
        <taxon>Pseudomonadota</taxon>
        <taxon>Betaproteobacteria</taxon>
        <taxon>Burkholderiales</taxon>
        <taxon>Alcaligenaceae</taxon>
        <taxon>Oligella</taxon>
    </lineage>
</organism>
<dbReference type="InterPro" id="IPR050808">
    <property type="entry name" value="Phage_Integrase"/>
</dbReference>
<evidence type="ECO:0000259" key="6">
    <source>
        <dbReference type="Pfam" id="PF22022"/>
    </source>
</evidence>
<gene>
    <name evidence="7" type="primary">intS_2</name>
    <name evidence="7" type="ORF">NCTC11997_01339</name>
</gene>
<dbReference type="InterPro" id="IPR025166">
    <property type="entry name" value="Integrase_DNA_bind_dom"/>
</dbReference>
<evidence type="ECO:0000256" key="4">
    <source>
        <dbReference type="ARBA" id="ARBA00023172"/>
    </source>
</evidence>
<evidence type="ECO:0000259" key="5">
    <source>
        <dbReference type="Pfam" id="PF13356"/>
    </source>
</evidence>
<dbReference type="AlphaFoldDB" id="A0A378XFQ8"/>
<reference evidence="7 8" key="1">
    <citation type="submission" date="2018-06" db="EMBL/GenBank/DDBJ databases">
        <authorList>
            <consortium name="Pathogen Informatics"/>
            <person name="Doyle S."/>
        </authorList>
    </citation>
    <scope>NUCLEOTIDE SEQUENCE [LARGE SCALE GENOMIC DNA]</scope>
    <source>
        <strain evidence="7 8">NCTC11997</strain>
    </source>
</reference>
<keyword evidence="3" id="KW-0238">DNA-binding</keyword>
<evidence type="ECO:0000256" key="2">
    <source>
        <dbReference type="ARBA" id="ARBA00022908"/>
    </source>
</evidence>
<proteinExistence type="inferred from homology"/>
<dbReference type="EMBL" id="UGSB01000001">
    <property type="protein sequence ID" value="SUA53884.1"/>
    <property type="molecule type" value="Genomic_DNA"/>
</dbReference>
<dbReference type="PANTHER" id="PTHR30629">
    <property type="entry name" value="PROPHAGE INTEGRASE"/>
    <property type="match status" value="1"/>
</dbReference>
<feature type="domain" description="Phage integrase central" evidence="6">
    <location>
        <begin position="127"/>
        <end position="197"/>
    </location>
</feature>
<dbReference type="STRING" id="1122619.GCA_000373745_02022"/>
<dbReference type="SUPFAM" id="SSF56349">
    <property type="entry name" value="DNA breaking-rejoining enzymes"/>
    <property type="match status" value="1"/>
</dbReference>
<dbReference type="GO" id="GO:0006310">
    <property type="term" value="P:DNA recombination"/>
    <property type="evidence" value="ECO:0007669"/>
    <property type="project" value="UniProtKB-KW"/>
</dbReference>
<dbReference type="InterPro" id="IPR038488">
    <property type="entry name" value="Integrase_DNA-bd_sf"/>
</dbReference>
<dbReference type="GO" id="GO:0003677">
    <property type="term" value="F:DNA binding"/>
    <property type="evidence" value="ECO:0007669"/>
    <property type="project" value="UniProtKB-KW"/>
</dbReference>
<sequence length="298" mass="34446">MNKINVARLKILTPGNHGQMLREPGGITGRVRAGVRGVTVLFRYEVWLHGKKQDYALGSWPKKTLTEIRAEHYRIRTLIANGIDPKEATKALLIEQQNVFKNALHLATQAHVNKLLTVQELFHVWFRDGVARQDNNKELARLFAKDVLPVIGQVPISDLNEQHILTMLRQMRERGITRQVVIAYNDLNQMLSWGVRRKPWRRLMQDGNPCDLVDIKKLLPADYEDERDRILSVAEIRELHAIFQRMNEGNLAVADKTHHHRALLQKSQIALWLCLGTICRIGELLQARWEHVDLETRV</sequence>
<dbReference type="InterPro" id="IPR053876">
    <property type="entry name" value="Phage_int_M"/>
</dbReference>
<name>A0A378XFQ8_9BURK</name>
<accession>A0A378XFQ8</accession>
<comment type="similarity">
    <text evidence="1">Belongs to the 'phage' integrase family.</text>
</comment>
<protein>
    <submittedName>
        <fullName evidence="7">Prophage CPS-53 integrase</fullName>
    </submittedName>
</protein>
<keyword evidence="4" id="KW-0233">DNA recombination</keyword>
<dbReference type="Gene3D" id="1.10.150.130">
    <property type="match status" value="1"/>
</dbReference>